<dbReference type="Pfam" id="PF00700">
    <property type="entry name" value="Flagellin_C"/>
    <property type="match status" value="1"/>
</dbReference>
<evidence type="ECO:0000256" key="1">
    <source>
        <dbReference type="ARBA" id="ARBA00004365"/>
    </source>
</evidence>
<feature type="domain" description="Flagellin N-terminal" evidence="4">
    <location>
        <begin position="9"/>
        <end position="142"/>
    </location>
</feature>
<dbReference type="InterPro" id="IPR001492">
    <property type="entry name" value="Flagellin"/>
</dbReference>
<dbReference type="InterPro" id="IPR013384">
    <property type="entry name" value="Flagell_FlgL"/>
</dbReference>
<comment type="similarity">
    <text evidence="2">Belongs to the bacterial flagellin family.</text>
</comment>
<comment type="caution">
    <text evidence="6">The sequence shown here is derived from an EMBL/GenBank/DDBJ whole genome shotgun (WGS) entry which is preliminary data.</text>
</comment>
<dbReference type="Pfam" id="PF00669">
    <property type="entry name" value="Flagellin_N"/>
    <property type="match status" value="1"/>
</dbReference>
<dbReference type="Gene3D" id="1.20.1330.10">
    <property type="entry name" value="f41 fragment of flagellin, N-terminal domain"/>
    <property type="match status" value="1"/>
</dbReference>
<evidence type="ECO:0000259" key="4">
    <source>
        <dbReference type="Pfam" id="PF00669"/>
    </source>
</evidence>
<dbReference type="InterPro" id="IPR001029">
    <property type="entry name" value="Flagellin_N"/>
</dbReference>
<keyword evidence="7" id="KW-1185">Reference proteome</keyword>
<keyword evidence="6" id="KW-0966">Cell projection</keyword>
<dbReference type="EMBL" id="JAXAVX010000011">
    <property type="protein sequence ID" value="MDX8153197.1"/>
    <property type="molecule type" value="Genomic_DNA"/>
</dbReference>
<evidence type="ECO:0000256" key="2">
    <source>
        <dbReference type="ARBA" id="ARBA00005709"/>
    </source>
</evidence>
<keyword evidence="6" id="KW-0969">Cilium</keyword>
<sequence>MTTRITGAMSQRHLLTNLAGNTRRLNDAFDQLSSGKAINRPSDDPYGVTRAIGLRSELSQVAQQQRNVENAQGWNTASDSALSSVSDLLRRARTLLIGAGNDVGGQQSRDAAAAELDQLIESVKSAANTTYAGTHVFAGSNTGTPPYATGSDAYTGDAGGIVRTIGPGVDVQVNVDLGGQVLGSGGADGKVLATLRDIAAHMRSGTTADREALRSTDIQALDAGIDALGALRAQVGATGNRLEGASERLAQVEENATKQRSLIEDADYASAIMQYSTEQSVYQAALKSGAQILQTSLVDFLR</sequence>
<keyword evidence="3" id="KW-0975">Bacterial flagellum</keyword>
<evidence type="ECO:0000259" key="5">
    <source>
        <dbReference type="Pfam" id="PF00700"/>
    </source>
</evidence>
<reference evidence="6 7" key="1">
    <citation type="submission" date="2023-11" db="EMBL/GenBank/DDBJ databases">
        <authorList>
            <person name="Xu M."/>
            <person name="Jiang T."/>
        </authorList>
    </citation>
    <scope>NUCLEOTIDE SEQUENCE [LARGE SCALE GENOMIC DNA]</scope>
    <source>
        <strain evidence="6 7">SD</strain>
    </source>
</reference>
<feature type="domain" description="Flagellin C-terminal" evidence="5">
    <location>
        <begin position="218"/>
        <end position="301"/>
    </location>
</feature>
<protein>
    <submittedName>
        <fullName evidence="6">Flagellar hook-associated protein FlgL</fullName>
    </submittedName>
</protein>
<dbReference type="NCBIfam" id="TIGR02550">
    <property type="entry name" value="flagell_flgL"/>
    <property type="match status" value="1"/>
</dbReference>
<evidence type="ECO:0000313" key="6">
    <source>
        <dbReference type="EMBL" id="MDX8153197.1"/>
    </source>
</evidence>
<comment type="subcellular location">
    <subcellularLocation>
        <location evidence="1">Bacterial flagellum</location>
    </subcellularLocation>
</comment>
<gene>
    <name evidence="6" type="primary">flgL</name>
    <name evidence="6" type="ORF">SK069_16485</name>
</gene>
<dbReference type="PANTHER" id="PTHR42792">
    <property type="entry name" value="FLAGELLIN"/>
    <property type="match status" value="1"/>
</dbReference>
<dbReference type="PANTHER" id="PTHR42792:SF1">
    <property type="entry name" value="FLAGELLAR HOOK-ASSOCIATED PROTEIN 3"/>
    <property type="match status" value="1"/>
</dbReference>
<dbReference type="Proteomes" id="UP001277761">
    <property type="component" value="Unassembled WGS sequence"/>
</dbReference>
<dbReference type="RefSeq" id="WP_319955347.1">
    <property type="nucleotide sequence ID" value="NZ_JAXAVX010000011.1"/>
</dbReference>
<dbReference type="InterPro" id="IPR046358">
    <property type="entry name" value="Flagellin_C"/>
</dbReference>
<evidence type="ECO:0000256" key="3">
    <source>
        <dbReference type="ARBA" id="ARBA00023143"/>
    </source>
</evidence>
<evidence type="ECO:0000313" key="7">
    <source>
        <dbReference type="Proteomes" id="UP001277761"/>
    </source>
</evidence>
<organism evidence="6 7">
    <name type="scientific">Patulibacter brassicae</name>
    <dbReference type="NCBI Taxonomy" id="1705717"/>
    <lineage>
        <taxon>Bacteria</taxon>
        <taxon>Bacillati</taxon>
        <taxon>Actinomycetota</taxon>
        <taxon>Thermoleophilia</taxon>
        <taxon>Solirubrobacterales</taxon>
        <taxon>Patulibacteraceae</taxon>
        <taxon>Patulibacter</taxon>
    </lineage>
</organism>
<dbReference type="SUPFAM" id="SSF64518">
    <property type="entry name" value="Phase 1 flagellin"/>
    <property type="match status" value="1"/>
</dbReference>
<accession>A0ABU4VPD5</accession>
<name>A0ABU4VPD5_9ACTN</name>
<proteinExistence type="inferred from homology"/>
<keyword evidence="6" id="KW-0282">Flagellum</keyword>